<dbReference type="InterPro" id="IPR003594">
    <property type="entry name" value="HATPase_dom"/>
</dbReference>
<feature type="domain" description="Histidine kinase" evidence="14">
    <location>
        <begin position="292"/>
        <end position="499"/>
    </location>
</feature>
<evidence type="ECO:0000256" key="1">
    <source>
        <dbReference type="ARBA" id="ARBA00000085"/>
    </source>
</evidence>
<evidence type="ECO:0000256" key="9">
    <source>
        <dbReference type="ARBA" id="ARBA00022840"/>
    </source>
</evidence>
<keyword evidence="10" id="KW-0902">Two-component regulatory system</keyword>
<dbReference type="GO" id="GO:0005737">
    <property type="term" value="C:cytoplasm"/>
    <property type="evidence" value="ECO:0007669"/>
    <property type="project" value="InterPro"/>
</dbReference>
<dbReference type="EC" id="2.7.13.3" evidence="2"/>
<dbReference type="PRINTS" id="PR00344">
    <property type="entry name" value="BCTRLSENSOR"/>
</dbReference>
<feature type="region of interest" description="Disordered" evidence="13">
    <location>
        <begin position="222"/>
        <end position="254"/>
    </location>
</feature>
<feature type="domain" description="HPt" evidence="16">
    <location>
        <begin position="1"/>
        <end position="103"/>
    </location>
</feature>
<dbReference type="GO" id="GO:0000155">
    <property type="term" value="F:phosphorelay sensor kinase activity"/>
    <property type="evidence" value="ECO:0007669"/>
    <property type="project" value="InterPro"/>
</dbReference>
<name>A0A5J5GIC9_9RHOB</name>
<feature type="modified residue" description="Phosphohistidine" evidence="12">
    <location>
        <position position="46"/>
    </location>
</feature>
<dbReference type="SMART" id="SM00260">
    <property type="entry name" value="CheW"/>
    <property type="match status" value="1"/>
</dbReference>
<evidence type="ECO:0000256" key="13">
    <source>
        <dbReference type="SAM" id="MobiDB-lite"/>
    </source>
</evidence>
<dbReference type="CDD" id="cd00088">
    <property type="entry name" value="HPT"/>
    <property type="match status" value="1"/>
</dbReference>
<dbReference type="Gene3D" id="2.30.30.40">
    <property type="entry name" value="SH3 Domains"/>
    <property type="match status" value="1"/>
</dbReference>
<keyword evidence="8" id="KW-0418">Kinase</keyword>
<protein>
    <recommendedName>
        <fullName evidence="3">Chemotaxis protein CheA</fullName>
        <ecNumber evidence="2">2.7.13.3</ecNumber>
    </recommendedName>
</protein>
<dbReference type="SMART" id="SM00387">
    <property type="entry name" value="HATPase_c"/>
    <property type="match status" value="1"/>
</dbReference>
<dbReference type="Proteomes" id="UP000326554">
    <property type="component" value="Unassembled WGS sequence"/>
</dbReference>
<dbReference type="InterPro" id="IPR051315">
    <property type="entry name" value="Bact_Chemotaxis_CheA"/>
</dbReference>
<evidence type="ECO:0000256" key="3">
    <source>
        <dbReference type="ARBA" id="ARBA00021495"/>
    </source>
</evidence>
<evidence type="ECO:0000256" key="10">
    <source>
        <dbReference type="ARBA" id="ARBA00023012"/>
    </source>
</evidence>
<accession>A0A5J5GIC9</accession>
<dbReference type="InterPro" id="IPR037006">
    <property type="entry name" value="CheA-like_homodim_sf"/>
</dbReference>
<evidence type="ECO:0000259" key="14">
    <source>
        <dbReference type="PROSITE" id="PS50109"/>
    </source>
</evidence>
<dbReference type="InterPro" id="IPR036061">
    <property type="entry name" value="CheW-like_dom_sf"/>
</dbReference>
<keyword evidence="9" id="KW-0067">ATP-binding</keyword>
<dbReference type="Gene3D" id="1.10.287.560">
    <property type="entry name" value="Histidine kinase CheA-like, homodimeric domain"/>
    <property type="match status" value="1"/>
</dbReference>
<dbReference type="CDD" id="cd16916">
    <property type="entry name" value="HATPase_CheA-like"/>
    <property type="match status" value="1"/>
</dbReference>
<dbReference type="SMART" id="SM01231">
    <property type="entry name" value="H-kinase_dim"/>
    <property type="match status" value="1"/>
</dbReference>
<dbReference type="InterPro" id="IPR004358">
    <property type="entry name" value="Sig_transdc_His_kin-like_C"/>
</dbReference>
<dbReference type="Pfam" id="PF02895">
    <property type="entry name" value="H-kinase_dim"/>
    <property type="match status" value="1"/>
</dbReference>
<dbReference type="FunFam" id="3.30.565.10:FF:000016">
    <property type="entry name" value="Chemotaxis protein CheA, putative"/>
    <property type="match status" value="1"/>
</dbReference>
<dbReference type="Pfam" id="PF01584">
    <property type="entry name" value="CheW"/>
    <property type="match status" value="1"/>
</dbReference>
<reference evidence="17 18" key="1">
    <citation type="submission" date="2019-09" db="EMBL/GenBank/DDBJ databases">
        <authorList>
            <person name="Park J.-S."/>
            <person name="Choi H.-J."/>
        </authorList>
    </citation>
    <scope>NUCLEOTIDE SEQUENCE [LARGE SCALE GENOMIC DNA]</scope>
    <source>
        <strain evidence="17 18">176SS1-4</strain>
    </source>
</reference>
<evidence type="ECO:0000256" key="6">
    <source>
        <dbReference type="ARBA" id="ARBA00022679"/>
    </source>
</evidence>
<dbReference type="Gene3D" id="3.30.565.10">
    <property type="entry name" value="Histidine kinase-like ATPase, C-terminal domain"/>
    <property type="match status" value="1"/>
</dbReference>
<evidence type="ECO:0000256" key="11">
    <source>
        <dbReference type="ARBA" id="ARBA00035100"/>
    </source>
</evidence>
<dbReference type="AlphaFoldDB" id="A0A5J5GIC9"/>
<dbReference type="InterPro" id="IPR004105">
    <property type="entry name" value="CheA-like_dim"/>
</dbReference>
<dbReference type="Pfam" id="PF02518">
    <property type="entry name" value="HATPase_c"/>
    <property type="match status" value="1"/>
</dbReference>
<evidence type="ECO:0000256" key="8">
    <source>
        <dbReference type="ARBA" id="ARBA00022777"/>
    </source>
</evidence>
<evidence type="ECO:0000256" key="2">
    <source>
        <dbReference type="ARBA" id="ARBA00012438"/>
    </source>
</evidence>
<gene>
    <name evidence="17" type="ORF">F3S47_10890</name>
</gene>
<dbReference type="SUPFAM" id="SSF47226">
    <property type="entry name" value="Histidine-containing phosphotransfer domain, HPT domain"/>
    <property type="match status" value="1"/>
</dbReference>
<dbReference type="Pfam" id="PF01627">
    <property type="entry name" value="Hpt"/>
    <property type="match status" value="1"/>
</dbReference>
<comment type="function">
    <text evidence="11">Involved in the transmission of sensory signals from the chemoreceptors to the flagellar motors. CheA is autophosphorylated; it can transfer its phosphate group to either CheB or CheY.</text>
</comment>
<sequence length="642" mass="69074">MMDEETLTLFRAEAGALVESLETSLLALKDRPNDRELIDSAFRDLHTLKGTGAMFGRADVASFLHDFETAFDRVRDGSMAVTPELVALSLSARDHVADLLRAGEPVAQDPAGQEILARLAALTDGAVPAPSAGPGPEPQGAWQVSFTLPPDTLALGGRPELVLEELRRIGARRIRARVAGIPPLEEIDPENLYLSWVAEIDASVTEDEIRGAFLFHEDGLDLRIEPPAPPSDGETSAAGPPEPKPALAPQRGTSLMRVPAERLDEMMDRVGELVIAEARLADLAARSRDPALMSVAEDIQRLATGMRDNTMSIRMTPIGAITPRFRRLVHDVSADLGKPLTLDLRGEETELDKTVIDRLTDPLMHLIRNAADHGLENTETRRALGKPETGRITLSAGYSGAEVLVTLSDDGGGIDRSRVRARAIERGLIPESVPENDEGLLKLIFEPGFSTAETVTKLSGRGVGMDVVRRSIEELRGTIDVASEAGRGTTITLRLPLTLAIIDGLLIEIGSERFVVPLAAVDEIVELPERHRDGESGNAFLDIRTSLVPFLRLRSLLRATGDPDPHQKVVIVTSGDDRIGLVVDRIVGNHQTVIKQLSPLHSGLKSFSGATLLGDGAVALILDVPNLVARGRGLAEETVEAA</sequence>
<evidence type="ECO:0000259" key="15">
    <source>
        <dbReference type="PROSITE" id="PS50851"/>
    </source>
</evidence>
<comment type="catalytic activity">
    <reaction evidence="1">
        <text>ATP + protein L-histidine = ADP + protein N-phospho-L-histidine.</text>
        <dbReference type="EC" id="2.7.13.3"/>
    </reaction>
</comment>
<comment type="caution">
    <text evidence="17">The sequence shown here is derived from an EMBL/GenBank/DDBJ whole genome shotgun (WGS) entry which is preliminary data.</text>
</comment>
<dbReference type="GO" id="GO:0006935">
    <property type="term" value="P:chemotaxis"/>
    <property type="evidence" value="ECO:0007669"/>
    <property type="project" value="UniProtKB-KW"/>
</dbReference>
<dbReference type="SMART" id="SM00073">
    <property type="entry name" value="HPT"/>
    <property type="match status" value="1"/>
</dbReference>
<dbReference type="PROSITE" id="PS50109">
    <property type="entry name" value="HIS_KIN"/>
    <property type="match status" value="1"/>
</dbReference>
<evidence type="ECO:0000256" key="5">
    <source>
        <dbReference type="ARBA" id="ARBA00022553"/>
    </source>
</evidence>
<dbReference type="CDD" id="cd00731">
    <property type="entry name" value="CheA_reg"/>
    <property type="match status" value="1"/>
</dbReference>
<evidence type="ECO:0000259" key="16">
    <source>
        <dbReference type="PROSITE" id="PS50894"/>
    </source>
</evidence>
<proteinExistence type="predicted"/>
<keyword evidence="18" id="KW-1185">Reference proteome</keyword>
<evidence type="ECO:0000256" key="7">
    <source>
        <dbReference type="ARBA" id="ARBA00022741"/>
    </source>
</evidence>
<keyword evidence="4" id="KW-0145">Chemotaxis</keyword>
<dbReference type="Gene3D" id="1.20.120.160">
    <property type="entry name" value="HPT domain"/>
    <property type="match status" value="1"/>
</dbReference>
<dbReference type="PROSITE" id="PS50894">
    <property type="entry name" value="HPT"/>
    <property type="match status" value="1"/>
</dbReference>
<dbReference type="GO" id="GO:0005524">
    <property type="term" value="F:ATP binding"/>
    <property type="evidence" value="ECO:0007669"/>
    <property type="project" value="UniProtKB-KW"/>
</dbReference>
<dbReference type="SUPFAM" id="SSF50341">
    <property type="entry name" value="CheW-like"/>
    <property type="match status" value="1"/>
</dbReference>
<dbReference type="PANTHER" id="PTHR43395">
    <property type="entry name" value="SENSOR HISTIDINE KINASE CHEA"/>
    <property type="match status" value="1"/>
</dbReference>
<dbReference type="InterPro" id="IPR036890">
    <property type="entry name" value="HATPase_C_sf"/>
</dbReference>
<dbReference type="PROSITE" id="PS50851">
    <property type="entry name" value="CHEW"/>
    <property type="match status" value="1"/>
</dbReference>
<feature type="domain" description="CheW-like" evidence="15">
    <location>
        <begin position="501"/>
        <end position="633"/>
    </location>
</feature>
<dbReference type="InterPro" id="IPR002545">
    <property type="entry name" value="CheW-lke_dom"/>
</dbReference>
<evidence type="ECO:0000313" key="17">
    <source>
        <dbReference type="EMBL" id="KAA9008009.1"/>
    </source>
</evidence>
<dbReference type="SUPFAM" id="SSF47384">
    <property type="entry name" value="Homodimeric domain of signal transducing histidine kinase"/>
    <property type="match status" value="1"/>
</dbReference>
<keyword evidence="6" id="KW-0808">Transferase</keyword>
<dbReference type="SUPFAM" id="SSF55874">
    <property type="entry name" value="ATPase domain of HSP90 chaperone/DNA topoisomerase II/histidine kinase"/>
    <property type="match status" value="1"/>
</dbReference>
<organism evidence="17 18">
    <name type="scientific">Histidinibacterium aquaticum</name>
    <dbReference type="NCBI Taxonomy" id="2613962"/>
    <lineage>
        <taxon>Bacteria</taxon>
        <taxon>Pseudomonadati</taxon>
        <taxon>Pseudomonadota</taxon>
        <taxon>Alphaproteobacteria</taxon>
        <taxon>Rhodobacterales</taxon>
        <taxon>Paracoccaceae</taxon>
        <taxon>Histidinibacterium</taxon>
    </lineage>
</organism>
<keyword evidence="7" id="KW-0547">Nucleotide-binding</keyword>
<dbReference type="PANTHER" id="PTHR43395:SF10">
    <property type="entry name" value="CHEMOTAXIS PROTEIN CHEA"/>
    <property type="match status" value="1"/>
</dbReference>
<dbReference type="InterPro" id="IPR036097">
    <property type="entry name" value="HisK_dim/P_sf"/>
</dbReference>
<evidence type="ECO:0000256" key="4">
    <source>
        <dbReference type="ARBA" id="ARBA00022500"/>
    </source>
</evidence>
<evidence type="ECO:0000313" key="18">
    <source>
        <dbReference type="Proteomes" id="UP000326554"/>
    </source>
</evidence>
<dbReference type="InterPro" id="IPR008207">
    <property type="entry name" value="Sig_transdc_His_kin_Hpt_dom"/>
</dbReference>
<dbReference type="InterPro" id="IPR005467">
    <property type="entry name" value="His_kinase_dom"/>
</dbReference>
<evidence type="ECO:0000256" key="12">
    <source>
        <dbReference type="PROSITE-ProRule" id="PRU00110"/>
    </source>
</evidence>
<dbReference type="EMBL" id="VYQE01000003">
    <property type="protein sequence ID" value="KAA9008009.1"/>
    <property type="molecule type" value="Genomic_DNA"/>
</dbReference>
<dbReference type="InterPro" id="IPR036641">
    <property type="entry name" value="HPT_dom_sf"/>
</dbReference>
<keyword evidence="5 12" id="KW-0597">Phosphoprotein</keyword>